<reference evidence="2" key="1">
    <citation type="journal article" date="2023" name="G3 (Bethesda)">
        <title>A reference genome for the long-term kleptoplast-retaining sea slug Elysia crispata morphotype clarki.</title>
        <authorList>
            <person name="Eastman K.E."/>
            <person name="Pendleton A.L."/>
            <person name="Shaikh M.A."/>
            <person name="Suttiyut T."/>
            <person name="Ogas R."/>
            <person name="Tomko P."/>
            <person name="Gavelis G."/>
            <person name="Widhalm J.R."/>
            <person name="Wisecaver J.H."/>
        </authorList>
    </citation>
    <scope>NUCLEOTIDE SEQUENCE</scope>
    <source>
        <strain evidence="2">ECLA1</strain>
    </source>
</reference>
<proteinExistence type="predicted"/>
<keyword evidence="3" id="KW-1185">Reference proteome</keyword>
<evidence type="ECO:0000313" key="3">
    <source>
        <dbReference type="Proteomes" id="UP001283361"/>
    </source>
</evidence>
<accession>A0AAE0ZP74</accession>
<feature type="region of interest" description="Disordered" evidence="1">
    <location>
        <begin position="34"/>
        <end position="54"/>
    </location>
</feature>
<organism evidence="2 3">
    <name type="scientific">Elysia crispata</name>
    <name type="common">lettuce slug</name>
    <dbReference type="NCBI Taxonomy" id="231223"/>
    <lineage>
        <taxon>Eukaryota</taxon>
        <taxon>Metazoa</taxon>
        <taxon>Spiralia</taxon>
        <taxon>Lophotrochozoa</taxon>
        <taxon>Mollusca</taxon>
        <taxon>Gastropoda</taxon>
        <taxon>Heterobranchia</taxon>
        <taxon>Euthyneura</taxon>
        <taxon>Panpulmonata</taxon>
        <taxon>Sacoglossa</taxon>
        <taxon>Placobranchoidea</taxon>
        <taxon>Plakobranchidae</taxon>
        <taxon>Elysia</taxon>
    </lineage>
</organism>
<sequence length="71" mass="8091">MTRSFLQASVYATVLVWSISDPAAFYRLKSDPNPRRQNCTSVGGRDTPSLSVDRPYWQPGDHVWSVYINND</sequence>
<dbReference type="AlphaFoldDB" id="A0AAE0ZP74"/>
<comment type="caution">
    <text evidence="2">The sequence shown here is derived from an EMBL/GenBank/DDBJ whole genome shotgun (WGS) entry which is preliminary data.</text>
</comment>
<name>A0AAE0ZP74_9GAST</name>
<protein>
    <submittedName>
        <fullName evidence="2">Uncharacterized protein</fullName>
    </submittedName>
</protein>
<dbReference type="Proteomes" id="UP001283361">
    <property type="component" value="Unassembled WGS sequence"/>
</dbReference>
<evidence type="ECO:0000256" key="1">
    <source>
        <dbReference type="SAM" id="MobiDB-lite"/>
    </source>
</evidence>
<gene>
    <name evidence="2" type="ORF">RRG08_043706</name>
</gene>
<dbReference type="EMBL" id="JAWDGP010003622">
    <property type="protein sequence ID" value="KAK3772491.1"/>
    <property type="molecule type" value="Genomic_DNA"/>
</dbReference>
<evidence type="ECO:0000313" key="2">
    <source>
        <dbReference type="EMBL" id="KAK3772491.1"/>
    </source>
</evidence>